<dbReference type="GO" id="GO:0016020">
    <property type="term" value="C:membrane"/>
    <property type="evidence" value="ECO:0007669"/>
    <property type="project" value="TreeGrafter"/>
</dbReference>
<dbReference type="AlphaFoldDB" id="W5JWJ8"/>
<organism evidence="2">
    <name type="scientific">Anopheles darlingi</name>
    <name type="common">Mosquito</name>
    <dbReference type="NCBI Taxonomy" id="43151"/>
    <lineage>
        <taxon>Eukaryota</taxon>
        <taxon>Metazoa</taxon>
        <taxon>Ecdysozoa</taxon>
        <taxon>Arthropoda</taxon>
        <taxon>Hexapoda</taxon>
        <taxon>Insecta</taxon>
        <taxon>Pterygota</taxon>
        <taxon>Neoptera</taxon>
        <taxon>Endopterygota</taxon>
        <taxon>Diptera</taxon>
        <taxon>Nematocera</taxon>
        <taxon>Culicoidea</taxon>
        <taxon>Culicidae</taxon>
        <taxon>Anophelinae</taxon>
        <taxon>Anopheles</taxon>
    </lineage>
</organism>
<accession>W5JWJ8</accession>
<dbReference type="EMBL" id="ADMH02000146">
    <property type="protein sequence ID" value="ETN67615.1"/>
    <property type="molecule type" value="Genomic_DNA"/>
</dbReference>
<feature type="compositionally biased region" description="Basic residues" evidence="1">
    <location>
        <begin position="9"/>
        <end position="25"/>
    </location>
</feature>
<dbReference type="Pfam" id="PF15882">
    <property type="entry name" value="DUF4735"/>
    <property type="match status" value="1"/>
</dbReference>
<dbReference type="Proteomes" id="UP000000673">
    <property type="component" value="Unassembled WGS sequence"/>
</dbReference>
<dbReference type="InterPro" id="IPR031751">
    <property type="entry name" value="DUF4735"/>
</dbReference>
<dbReference type="PANTHER" id="PTHR33539:SF1">
    <property type="entry name" value="UPF0764 PROTEIN C16ORF89"/>
    <property type="match status" value="1"/>
</dbReference>
<evidence type="ECO:0000313" key="2">
    <source>
        <dbReference type="EMBL" id="ETN67615.1"/>
    </source>
</evidence>
<gene>
    <name evidence="2" type="ORF">AND_000569</name>
</gene>
<reference evidence="2" key="3">
    <citation type="journal article" date="2013" name="Nucleic Acids Res.">
        <title>The genome of Anopheles darlingi, the main neotropical malaria vector.</title>
        <authorList>
            <person name="Marinotti O."/>
            <person name="Cerqueira G.C."/>
            <person name="de Almeida L.G."/>
            <person name="Ferro M.I."/>
            <person name="Loreto E.L."/>
            <person name="Zaha A."/>
            <person name="Teixeira S.M."/>
            <person name="Wespiser A.R."/>
            <person name="Almeida E Silva A."/>
            <person name="Schlindwein A.D."/>
            <person name="Pacheco A.C."/>
            <person name="Silva A.L."/>
            <person name="Graveley B.R."/>
            <person name="Walenz B.P."/>
            <person name="Lima Bde A."/>
            <person name="Ribeiro C.A."/>
            <person name="Nunes-Silva C.G."/>
            <person name="de Carvalho C.R."/>
            <person name="Soares C.M."/>
            <person name="de Menezes C.B."/>
            <person name="Matiolli C."/>
            <person name="Caffrey D."/>
            <person name="Araujo D.A."/>
            <person name="de Oliveira D.M."/>
            <person name="Golenbock D."/>
            <person name="Grisard E.C."/>
            <person name="Fantinatti-Garboggini F."/>
            <person name="de Carvalho F.M."/>
            <person name="Barcellos F.G."/>
            <person name="Prosdocimi F."/>
            <person name="May G."/>
            <person name="Azevedo Junior G.M."/>
            <person name="Guimaraes G.M."/>
            <person name="Goldman G.H."/>
            <person name="Padilha I.Q."/>
            <person name="Batista Jda S."/>
            <person name="Ferro J.A."/>
            <person name="Ribeiro J.M."/>
            <person name="Fietto J.L."/>
            <person name="Dabbas K.M."/>
            <person name="Cerdeira L."/>
            <person name="Agnez-Lima L.F."/>
            <person name="Brocchi M."/>
            <person name="de Carvalho M.O."/>
            <person name="Teixeira Mde M."/>
            <person name="Diniz Maia Mde M."/>
            <person name="Goldman M.H."/>
            <person name="Cruz Schneider M.P."/>
            <person name="Felipe M.S."/>
            <person name="Hungria M."/>
            <person name="Nicolas M.F."/>
            <person name="Pereira M."/>
            <person name="Montes M.A."/>
            <person name="Cantao M.E."/>
            <person name="Vincentz M."/>
            <person name="Rafael M.S."/>
            <person name="Silverman N."/>
            <person name="Stoco P.H."/>
            <person name="Souza R.C."/>
            <person name="Vicentini R."/>
            <person name="Gazzinelli R.T."/>
            <person name="Neves Rde O."/>
            <person name="Silva R."/>
            <person name="Astolfi-Filho S."/>
            <person name="Maciel T.E."/>
            <person name="Urmenyi T.P."/>
            <person name="Tadei W.P."/>
            <person name="Camargo E.P."/>
            <person name="de Vasconcelos A.T."/>
        </authorList>
    </citation>
    <scope>NUCLEOTIDE SEQUENCE</scope>
</reference>
<evidence type="ECO:0000313" key="3">
    <source>
        <dbReference type="EnsemblMetazoa" id="ADAC000569-PA"/>
    </source>
</evidence>
<keyword evidence="4" id="KW-1185">Reference proteome</keyword>
<dbReference type="GO" id="GO:0005829">
    <property type="term" value="C:cytosol"/>
    <property type="evidence" value="ECO:0007669"/>
    <property type="project" value="TreeGrafter"/>
</dbReference>
<reference evidence="2 4" key="1">
    <citation type="journal article" date="2010" name="BMC Genomics">
        <title>Combination of measures distinguishes pre-miRNAs from other stem-loops in the genome of the newly sequenced Anopheles darlingi.</title>
        <authorList>
            <person name="Mendes N.D."/>
            <person name="Freitas A.T."/>
            <person name="Vasconcelos A.T."/>
            <person name="Sagot M.F."/>
        </authorList>
    </citation>
    <scope>NUCLEOTIDE SEQUENCE</scope>
</reference>
<feature type="region of interest" description="Disordered" evidence="1">
    <location>
        <begin position="1"/>
        <end position="35"/>
    </location>
</feature>
<protein>
    <submittedName>
        <fullName evidence="2 3">Uncharacterized protein</fullName>
    </submittedName>
</protein>
<sequence length="249" mass="27765">MNDEEQPRGGHHSRLTPHSRRRRRQPATTSDDPRLSMENYLQTIDAGGPSELQSDECLSELLVNESENEYNATSSAISQPFSRGSDGVAPKRLLLSQECSGAMSLRKRSYGYHLTHKLLFYIVLGRQGFTNVDRTFVADGQRRLCEAILREAELIAAFDFPDLFRDLFMEQLFLCAFSQADALPEFTDPAWLAAVLGWQNGAGCFKYAVDEDDEETATGNRNPLTAHCSTHMTGVGAALLALFARLQLE</sequence>
<evidence type="ECO:0000256" key="1">
    <source>
        <dbReference type="SAM" id="MobiDB-lite"/>
    </source>
</evidence>
<dbReference type="EnsemblMetazoa" id="ADAC000569-RA">
    <property type="protein sequence ID" value="ADAC000569-PA"/>
    <property type="gene ID" value="ADAC000569"/>
</dbReference>
<name>W5JWJ8_ANODA</name>
<reference evidence="2" key="2">
    <citation type="submission" date="2010-05" db="EMBL/GenBank/DDBJ databases">
        <authorList>
            <person name="Almeida L.G."/>
            <person name="Nicolas M.F."/>
            <person name="Souza R.C."/>
            <person name="Vasconcelos A.T.R."/>
        </authorList>
    </citation>
    <scope>NUCLEOTIDE SEQUENCE</scope>
</reference>
<reference evidence="3" key="4">
    <citation type="submission" date="2015-06" db="UniProtKB">
        <authorList>
            <consortium name="EnsemblMetazoa"/>
        </authorList>
    </citation>
    <scope>IDENTIFICATION</scope>
</reference>
<dbReference type="VEuPathDB" id="VectorBase:ADAC000569"/>
<evidence type="ECO:0000313" key="4">
    <source>
        <dbReference type="Proteomes" id="UP000000673"/>
    </source>
</evidence>
<dbReference type="VEuPathDB" id="VectorBase:ADAR2_002736"/>
<dbReference type="STRING" id="43151.W5JWJ8"/>
<proteinExistence type="predicted"/>
<dbReference type="HOGENOM" id="CLU_968310_0_0_1"/>
<dbReference type="PANTHER" id="PTHR33539">
    <property type="entry name" value="UPF0764 PROTEIN C16ORF89"/>
    <property type="match status" value="1"/>
</dbReference>
<dbReference type="eggNOG" id="ENOG502RBYN">
    <property type="taxonomic scope" value="Eukaryota"/>
</dbReference>